<keyword evidence="3" id="KW-1185">Reference proteome</keyword>
<organism evidence="2 3">
    <name type="scientific">Mucilaginibacter robiniae</name>
    <dbReference type="NCBI Taxonomy" id="2728022"/>
    <lineage>
        <taxon>Bacteria</taxon>
        <taxon>Pseudomonadati</taxon>
        <taxon>Bacteroidota</taxon>
        <taxon>Sphingobacteriia</taxon>
        <taxon>Sphingobacteriales</taxon>
        <taxon>Sphingobacteriaceae</taxon>
        <taxon>Mucilaginibacter</taxon>
    </lineage>
</organism>
<dbReference type="AlphaFoldDB" id="A0A7L5DYQ9"/>
<feature type="compositionally biased region" description="Low complexity" evidence="1">
    <location>
        <begin position="72"/>
        <end position="86"/>
    </location>
</feature>
<feature type="compositionally biased region" description="Low complexity" evidence="1">
    <location>
        <begin position="223"/>
        <end position="244"/>
    </location>
</feature>
<feature type="region of interest" description="Disordered" evidence="1">
    <location>
        <begin position="70"/>
        <end position="99"/>
    </location>
</feature>
<evidence type="ECO:0000313" key="2">
    <source>
        <dbReference type="EMBL" id="QJD95189.1"/>
    </source>
</evidence>
<sequence>MKQQEILKKIGDIIKDLNEQYEFLQSQEGMFNELELELFSANAHFLVDHTKILKRLNVGVEPALVANKEETVQQPAPEPFQAPAEPEVQESEPEAESVEPFSAPLPFIMEPAVTFDPEPVPELTINEQPPAEDPISAAPEPLEKPVLAEVIAPQEVSTPEEVPVTSASPAPQEAVMPEETPAPEIAVAQNQPDTFSYIRQTPEVSSAEHTFSISSHSEDAYEEPAALTAPEPASATASESTTSGEEAEQPVLTLNQKLSAQLRPSVSKPESQSTSAQPAISDIKSAINLNDKMLFVKDLFNGYSLSYSEAVDLVNRCKSFDDADRFLKTNYAVKNHWADKPATTDKFYAILRRRFPQ</sequence>
<dbReference type="EMBL" id="CP051682">
    <property type="protein sequence ID" value="QJD95189.1"/>
    <property type="molecule type" value="Genomic_DNA"/>
</dbReference>
<dbReference type="KEGG" id="mrob:HH214_04500"/>
<protein>
    <submittedName>
        <fullName evidence="2">Uncharacterized protein</fullName>
    </submittedName>
</protein>
<feature type="compositionally biased region" description="Polar residues" evidence="1">
    <location>
        <begin position="199"/>
        <end position="215"/>
    </location>
</feature>
<feature type="region of interest" description="Disordered" evidence="1">
    <location>
        <begin position="154"/>
        <end position="183"/>
    </location>
</feature>
<evidence type="ECO:0000256" key="1">
    <source>
        <dbReference type="SAM" id="MobiDB-lite"/>
    </source>
</evidence>
<accession>A0A7L5DYQ9</accession>
<proteinExistence type="predicted"/>
<gene>
    <name evidence="2" type="ORF">HH214_04500</name>
</gene>
<feature type="region of interest" description="Disordered" evidence="1">
    <location>
        <begin position="199"/>
        <end position="249"/>
    </location>
</feature>
<evidence type="ECO:0000313" key="3">
    <source>
        <dbReference type="Proteomes" id="UP000503278"/>
    </source>
</evidence>
<feature type="compositionally biased region" description="Acidic residues" evidence="1">
    <location>
        <begin position="87"/>
        <end position="97"/>
    </location>
</feature>
<dbReference type="Proteomes" id="UP000503278">
    <property type="component" value="Chromosome"/>
</dbReference>
<reference evidence="2 3" key="1">
    <citation type="submission" date="2020-04" db="EMBL/GenBank/DDBJ databases">
        <title>Genome sequencing of novel species.</title>
        <authorList>
            <person name="Heo J."/>
            <person name="Kim S.-J."/>
            <person name="Kim J.-S."/>
            <person name="Hong S.-B."/>
            <person name="Kwon S.-W."/>
        </authorList>
    </citation>
    <scope>NUCLEOTIDE SEQUENCE [LARGE SCALE GENOMIC DNA]</scope>
    <source>
        <strain evidence="2 3">F39-2</strain>
    </source>
</reference>
<feature type="region of interest" description="Disordered" evidence="1">
    <location>
        <begin position="117"/>
        <end position="138"/>
    </location>
</feature>
<name>A0A7L5DYQ9_9SPHI</name>
<dbReference type="RefSeq" id="WP_169606206.1">
    <property type="nucleotide sequence ID" value="NZ_CP051682.1"/>
</dbReference>